<reference evidence="2" key="2">
    <citation type="submission" date="2016-06" db="EMBL/GenBank/DDBJ databases">
        <title>The genome of a short-lived fish provides insights into sex chromosome evolution and the genetic control of aging.</title>
        <authorList>
            <person name="Reichwald K."/>
            <person name="Felder M."/>
            <person name="Petzold A."/>
            <person name="Koch P."/>
            <person name="Groth M."/>
            <person name="Platzer M."/>
        </authorList>
    </citation>
    <scope>NUCLEOTIDE SEQUENCE</scope>
    <source>
        <tissue evidence="2">Brain</tissue>
    </source>
</reference>
<dbReference type="EMBL" id="HAED01014499">
    <property type="protein sequence ID" value="SBR00944.1"/>
    <property type="molecule type" value="Transcribed_RNA"/>
</dbReference>
<protein>
    <submittedName>
        <fullName evidence="2">Breakpoint cluster region</fullName>
    </submittedName>
</protein>
<feature type="region of interest" description="Disordered" evidence="1">
    <location>
        <begin position="1"/>
        <end position="37"/>
    </location>
</feature>
<accession>A0A1A8IUC3</accession>
<organism evidence="2">
    <name type="scientific">Nothobranchius kuhntae</name>
    <name type="common">Beira killifish</name>
    <dbReference type="NCBI Taxonomy" id="321403"/>
    <lineage>
        <taxon>Eukaryota</taxon>
        <taxon>Metazoa</taxon>
        <taxon>Chordata</taxon>
        <taxon>Craniata</taxon>
        <taxon>Vertebrata</taxon>
        <taxon>Euteleostomi</taxon>
        <taxon>Actinopterygii</taxon>
        <taxon>Neopterygii</taxon>
        <taxon>Teleostei</taxon>
        <taxon>Neoteleostei</taxon>
        <taxon>Acanthomorphata</taxon>
        <taxon>Ovalentaria</taxon>
        <taxon>Atherinomorphae</taxon>
        <taxon>Cyprinodontiformes</taxon>
        <taxon>Nothobranchiidae</taxon>
        <taxon>Nothobranchius</taxon>
    </lineage>
</organism>
<name>A0A1A8IUC3_NOTKU</name>
<feature type="compositionally biased region" description="Polar residues" evidence="1">
    <location>
        <begin position="14"/>
        <end position="37"/>
    </location>
</feature>
<reference evidence="2" key="1">
    <citation type="submission" date="2016-05" db="EMBL/GenBank/DDBJ databases">
        <authorList>
            <person name="Lavstsen T."/>
            <person name="Jespersen J.S."/>
        </authorList>
    </citation>
    <scope>NUCLEOTIDE SEQUENCE</scope>
    <source>
        <tissue evidence="2">Brain</tissue>
    </source>
</reference>
<sequence>IMGKGQIPVWHDVTPNQQTHPDSSIRTCNAASHTECA</sequence>
<evidence type="ECO:0000313" key="2">
    <source>
        <dbReference type="EMBL" id="SBR00944.1"/>
    </source>
</evidence>
<feature type="non-terminal residue" evidence="2">
    <location>
        <position position="1"/>
    </location>
</feature>
<evidence type="ECO:0000256" key="1">
    <source>
        <dbReference type="SAM" id="MobiDB-lite"/>
    </source>
</evidence>
<gene>
    <name evidence="2" type="primary">BCR</name>
</gene>
<proteinExistence type="predicted"/>
<dbReference type="AlphaFoldDB" id="A0A1A8IUC3"/>